<dbReference type="RefSeq" id="WP_169485786.1">
    <property type="nucleotide sequence ID" value="NZ_JABBGJ010000011.1"/>
</dbReference>
<dbReference type="EMBL" id="JABBGJ010000011">
    <property type="protein sequence ID" value="NML98781.1"/>
    <property type="molecule type" value="Genomic_DNA"/>
</dbReference>
<gene>
    <name evidence="1" type="ORF">HHL24_12585</name>
</gene>
<comment type="caution">
    <text evidence="1">The sequence shown here is derived from an EMBL/GenBank/DDBJ whole genome shotgun (WGS) entry which is preliminary data.</text>
</comment>
<proteinExistence type="predicted"/>
<dbReference type="Pfam" id="PF11112">
    <property type="entry name" value="PyocinActivator"/>
    <property type="match status" value="1"/>
</dbReference>
<dbReference type="InterPro" id="IPR020518">
    <property type="entry name" value="Tscrpt_reg_PrtN"/>
</dbReference>
<keyword evidence="2" id="KW-1185">Reference proteome</keyword>
<protein>
    <submittedName>
        <fullName evidence="1">Pyocin activator protein PrtN</fullName>
    </submittedName>
</protein>
<evidence type="ECO:0000313" key="2">
    <source>
        <dbReference type="Proteomes" id="UP000544134"/>
    </source>
</evidence>
<accession>A0A848I8Z5</accession>
<dbReference type="AlphaFoldDB" id="A0A848I8Z5"/>
<organism evidence="1 2">
    <name type="scientific">Paraburkholderia polaris</name>
    <dbReference type="NCBI Taxonomy" id="2728848"/>
    <lineage>
        <taxon>Bacteria</taxon>
        <taxon>Pseudomonadati</taxon>
        <taxon>Pseudomonadota</taxon>
        <taxon>Betaproteobacteria</taxon>
        <taxon>Burkholderiales</taxon>
        <taxon>Burkholderiaceae</taxon>
        <taxon>Paraburkholderia</taxon>
    </lineage>
</organism>
<dbReference type="GO" id="GO:0006355">
    <property type="term" value="P:regulation of DNA-templated transcription"/>
    <property type="evidence" value="ECO:0007669"/>
    <property type="project" value="InterPro"/>
</dbReference>
<sequence length="88" mass="9903">MNTAFLLLAQFGARAVVPLEEVRREYFPHLEPDNLTRKLTSGEITLPVVRADRSKKTARGVHIQDLAEYIDAQRAAVLKERNQLCGVS</sequence>
<name>A0A848I8Z5_9BURK</name>
<dbReference type="Proteomes" id="UP000544134">
    <property type="component" value="Unassembled WGS sequence"/>
</dbReference>
<evidence type="ECO:0000313" key="1">
    <source>
        <dbReference type="EMBL" id="NML98781.1"/>
    </source>
</evidence>
<reference evidence="1 2" key="1">
    <citation type="submission" date="2020-04" db="EMBL/GenBank/DDBJ databases">
        <title>Paraburkholderia sp. RP-4-7 isolated from soil.</title>
        <authorList>
            <person name="Dahal R.H."/>
        </authorList>
    </citation>
    <scope>NUCLEOTIDE SEQUENCE [LARGE SCALE GENOMIC DNA]</scope>
    <source>
        <strain evidence="1 2">RP-4-7</strain>
    </source>
</reference>